<dbReference type="InterPro" id="IPR019734">
    <property type="entry name" value="TPR_rpt"/>
</dbReference>
<dbReference type="InterPro" id="IPR011990">
    <property type="entry name" value="TPR-like_helical_dom_sf"/>
</dbReference>
<organism evidence="4 5">
    <name type="scientific">Hallella mizrahii</name>
    <dbReference type="NCBI Taxonomy" id="2606637"/>
    <lineage>
        <taxon>Bacteria</taxon>
        <taxon>Pseudomonadati</taxon>
        <taxon>Bacteroidota</taxon>
        <taxon>Bacteroidia</taxon>
        <taxon>Bacteroidales</taxon>
        <taxon>Prevotellaceae</taxon>
        <taxon>Hallella</taxon>
    </lineage>
</organism>
<evidence type="ECO:0000256" key="1">
    <source>
        <dbReference type="PROSITE-ProRule" id="PRU00339"/>
    </source>
</evidence>
<evidence type="ECO:0000313" key="4">
    <source>
        <dbReference type="EMBL" id="MST86016.1"/>
    </source>
</evidence>
<feature type="repeat" description="TPR" evidence="1">
    <location>
        <begin position="103"/>
        <end position="136"/>
    </location>
</feature>
<evidence type="ECO:0008006" key="6">
    <source>
        <dbReference type="Google" id="ProtNLM"/>
    </source>
</evidence>
<name>A0A7K0KJB3_9BACT</name>
<dbReference type="SMART" id="SM00028">
    <property type="entry name" value="TPR"/>
    <property type="match status" value="2"/>
</dbReference>
<accession>A0A7K0KJB3</accession>
<dbReference type="AlphaFoldDB" id="A0A7K0KJB3"/>
<evidence type="ECO:0000256" key="3">
    <source>
        <dbReference type="SAM" id="Phobius"/>
    </source>
</evidence>
<keyword evidence="1" id="KW-0802">TPR repeat</keyword>
<protein>
    <recommendedName>
        <fullName evidence="6">Tetratricopeptide repeat protein</fullName>
    </recommendedName>
</protein>
<evidence type="ECO:0000256" key="2">
    <source>
        <dbReference type="SAM" id="Coils"/>
    </source>
</evidence>
<keyword evidence="3" id="KW-1133">Transmembrane helix</keyword>
<feature type="coiled-coil region" evidence="2">
    <location>
        <begin position="404"/>
        <end position="473"/>
    </location>
</feature>
<dbReference type="PROSITE" id="PS51257">
    <property type="entry name" value="PROKAR_LIPOPROTEIN"/>
    <property type="match status" value="1"/>
</dbReference>
<keyword evidence="3" id="KW-0472">Membrane</keyword>
<comment type="caution">
    <text evidence="4">The sequence shown here is derived from an EMBL/GenBank/DDBJ whole genome shotgun (WGS) entry which is preliminary data.</text>
</comment>
<evidence type="ECO:0000313" key="5">
    <source>
        <dbReference type="Proteomes" id="UP000438914"/>
    </source>
</evidence>
<proteinExistence type="predicted"/>
<keyword evidence="5" id="KW-1185">Reference proteome</keyword>
<gene>
    <name evidence="4" type="ORF">FYJ73_15315</name>
</gene>
<keyword evidence="3" id="KW-0812">Transmembrane</keyword>
<feature type="transmembrane region" description="Helical" evidence="3">
    <location>
        <begin position="367"/>
        <end position="386"/>
    </location>
</feature>
<dbReference type="Gene3D" id="1.25.40.10">
    <property type="entry name" value="Tetratricopeptide repeat domain"/>
    <property type="match status" value="2"/>
</dbReference>
<dbReference type="SUPFAM" id="SSF48452">
    <property type="entry name" value="TPR-like"/>
    <property type="match status" value="2"/>
</dbReference>
<reference evidence="4 5" key="1">
    <citation type="submission" date="2019-08" db="EMBL/GenBank/DDBJ databases">
        <title>In-depth cultivation of the pig gut microbiome towards novel bacterial diversity and tailored functional studies.</title>
        <authorList>
            <person name="Wylensek D."/>
            <person name="Hitch T.C.A."/>
            <person name="Clavel T."/>
        </authorList>
    </citation>
    <scope>NUCLEOTIDE SEQUENCE [LARGE SCALE GENOMIC DNA]</scope>
    <source>
        <strain evidence="4 5">LKV-178-WT-2A</strain>
    </source>
</reference>
<keyword evidence="2" id="KW-0175">Coiled coil</keyword>
<dbReference type="RefSeq" id="WP_154535610.1">
    <property type="nucleotide sequence ID" value="NZ_VUNG01000075.1"/>
</dbReference>
<dbReference type="PROSITE" id="PS50005">
    <property type="entry name" value="TPR"/>
    <property type="match status" value="1"/>
</dbReference>
<dbReference type="EMBL" id="VUNG01000075">
    <property type="protein sequence ID" value="MST86016.1"/>
    <property type="molecule type" value="Genomic_DNA"/>
</dbReference>
<dbReference type="Proteomes" id="UP000438914">
    <property type="component" value="Unassembled WGS sequence"/>
</dbReference>
<sequence length="574" mass="66757">MNKFLVHCIWSLLAVLTTACSKQTVLDDLEHIKNVGNEDPRTALVMLDSLEFEIRESNDYVRSKYDLLRIRLNDKADNTPNSDIIIKRLIGYFEREGSQSEKQEVYYYAGSVYRDLHDTPQALEYFFKSLDFAQNNKDCDSTMLQNTYSNLCYLQYRVQDYDDAVSMAEKELSISKQLKTDCVLPYLHLGSAYLALDSSKQARNAFNLAYEQIKTSKDISKHQNSLVYLLCDYSELGEIQKAKECLSLIEINPLVDYSAFACLAFAQYYESSNQNDSATIYCKRILEDGTDIYNMYDAAKLLYRIGKKTGNREEAGRYADIYMQLSDSLDFGKRQELAATVNNEYQYHLDQKKEQTLKDERERYKNTLTIVVMATILLASIAYILYVRRRNKHLKEVVTLSAELQRVSNDDKQLREDIEKKEQELKQSKKSLAESTDELANVKRELLRVNVELSEYSEALKDKEQQLAERIDQNKTFIKLLHQSELEGKAEDVINAIRQSSTGKKNMKSADWKQLYQAVDELYPLFKDRLLKELGTFTEQQMQVCYLMRIGLSKPQIQNITNLSRVTVWRWVKK</sequence>